<name>A0A0E9WDH3_ANGAN</name>
<dbReference type="PROSITE" id="PS51257">
    <property type="entry name" value="PROKAR_LIPOPROTEIN"/>
    <property type="match status" value="1"/>
</dbReference>
<protein>
    <submittedName>
        <fullName evidence="1">Uncharacterized protein</fullName>
    </submittedName>
</protein>
<evidence type="ECO:0000313" key="1">
    <source>
        <dbReference type="EMBL" id="JAH88387.1"/>
    </source>
</evidence>
<dbReference type="EMBL" id="GBXM01020190">
    <property type="protein sequence ID" value="JAH88387.1"/>
    <property type="molecule type" value="Transcribed_RNA"/>
</dbReference>
<reference evidence="1" key="2">
    <citation type="journal article" date="2015" name="Fish Shellfish Immunol.">
        <title>Early steps in the European eel (Anguilla anguilla)-Vibrio vulnificus interaction in the gills: Role of the RtxA13 toxin.</title>
        <authorList>
            <person name="Callol A."/>
            <person name="Pajuelo D."/>
            <person name="Ebbesson L."/>
            <person name="Teles M."/>
            <person name="MacKenzie S."/>
            <person name="Amaro C."/>
        </authorList>
    </citation>
    <scope>NUCLEOTIDE SEQUENCE</scope>
</reference>
<proteinExistence type="predicted"/>
<accession>A0A0E9WDH3</accession>
<dbReference type="AlphaFoldDB" id="A0A0E9WDH3"/>
<organism evidence="1">
    <name type="scientific">Anguilla anguilla</name>
    <name type="common">European freshwater eel</name>
    <name type="synonym">Muraena anguilla</name>
    <dbReference type="NCBI Taxonomy" id="7936"/>
    <lineage>
        <taxon>Eukaryota</taxon>
        <taxon>Metazoa</taxon>
        <taxon>Chordata</taxon>
        <taxon>Craniata</taxon>
        <taxon>Vertebrata</taxon>
        <taxon>Euteleostomi</taxon>
        <taxon>Actinopterygii</taxon>
        <taxon>Neopterygii</taxon>
        <taxon>Teleostei</taxon>
        <taxon>Anguilliformes</taxon>
        <taxon>Anguillidae</taxon>
        <taxon>Anguilla</taxon>
    </lineage>
</organism>
<reference evidence="1" key="1">
    <citation type="submission" date="2014-11" db="EMBL/GenBank/DDBJ databases">
        <authorList>
            <person name="Amaro Gonzalez C."/>
        </authorList>
    </citation>
    <scope>NUCLEOTIDE SEQUENCE</scope>
</reference>
<sequence>MFKLPENYALRSLNSISVPYVYNILLSCILTHSRAMNICAFF</sequence>